<dbReference type="Pfam" id="PF00550">
    <property type="entry name" value="PP-binding"/>
    <property type="match status" value="1"/>
</dbReference>
<dbReference type="EMBL" id="FNET01000001">
    <property type="protein sequence ID" value="SDJ28032.1"/>
    <property type="molecule type" value="Genomic_DNA"/>
</dbReference>
<gene>
    <name evidence="4" type="ORF">SAMN04488074_101968</name>
</gene>
<reference evidence="5" key="1">
    <citation type="submission" date="2016-10" db="EMBL/GenBank/DDBJ databases">
        <authorList>
            <person name="Varghese N."/>
            <person name="Submissions S."/>
        </authorList>
    </citation>
    <scope>NUCLEOTIDE SEQUENCE [LARGE SCALE GENOMIC DNA]</scope>
    <source>
        <strain evidence="5">DSM 44796</strain>
    </source>
</reference>
<keyword evidence="2" id="KW-0597">Phosphoprotein</keyword>
<dbReference type="PROSITE" id="PS50075">
    <property type="entry name" value="CARRIER"/>
    <property type="match status" value="1"/>
</dbReference>
<dbReference type="InterPro" id="IPR036736">
    <property type="entry name" value="ACP-like_sf"/>
</dbReference>
<dbReference type="InterPro" id="IPR009081">
    <property type="entry name" value="PP-bd_ACP"/>
</dbReference>
<dbReference type="Proteomes" id="UP000199682">
    <property type="component" value="Unassembled WGS sequence"/>
</dbReference>
<dbReference type="InterPro" id="IPR029058">
    <property type="entry name" value="AB_hydrolase_fold"/>
</dbReference>
<dbReference type="InterPro" id="IPR020806">
    <property type="entry name" value="PKS_PP-bd"/>
</dbReference>
<proteinExistence type="predicted"/>
<dbReference type="SUPFAM" id="SSF47336">
    <property type="entry name" value="ACP-like"/>
    <property type="match status" value="1"/>
</dbReference>
<accession>A0A1G8SFK1</accession>
<evidence type="ECO:0000256" key="2">
    <source>
        <dbReference type="ARBA" id="ARBA00022553"/>
    </source>
</evidence>
<evidence type="ECO:0000259" key="3">
    <source>
        <dbReference type="PROSITE" id="PS50075"/>
    </source>
</evidence>
<feature type="domain" description="Carrier" evidence="3">
    <location>
        <begin position="2"/>
        <end position="77"/>
    </location>
</feature>
<dbReference type="Gene3D" id="3.40.50.1820">
    <property type="entry name" value="alpha/beta hydrolase"/>
    <property type="match status" value="1"/>
</dbReference>
<organism evidence="4 5">
    <name type="scientific">Lentzea albidocapillata subsp. violacea</name>
    <dbReference type="NCBI Taxonomy" id="128104"/>
    <lineage>
        <taxon>Bacteria</taxon>
        <taxon>Bacillati</taxon>
        <taxon>Actinomycetota</taxon>
        <taxon>Actinomycetes</taxon>
        <taxon>Pseudonocardiales</taxon>
        <taxon>Pseudonocardiaceae</taxon>
        <taxon>Lentzea</taxon>
    </lineage>
</organism>
<dbReference type="AlphaFoldDB" id="A0A1G8SFK1"/>
<dbReference type="RefSeq" id="WP_090004346.1">
    <property type="nucleotide sequence ID" value="NZ_FNET01000001.1"/>
</dbReference>
<dbReference type="GO" id="GO:0031177">
    <property type="term" value="F:phosphopantetheine binding"/>
    <property type="evidence" value="ECO:0007669"/>
    <property type="project" value="InterPro"/>
</dbReference>
<name>A0A1G8SFK1_9PSEU</name>
<keyword evidence="1" id="KW-0596">Phosphopantetheine</keyword>
<dbReference type="SMART" id="SM00823">
    <property type="entry name" value="PKS_PP"/>
    <property type="match status" value="1"/>
</dbReference>
<dbReference type="PANTHER" id="PTHR45527">
    <property type="entry name" value="NONRIBOSOMAL PEPTIDE SYNTHETASE"/>
    <property type="match status" value="1"/>
</dbReference>
<dbReference type="PANTHER" id="PTHR45527:SF1">
    <property type="entry name" value="FATTY ACID SYNTHASE"/>
    <property type="match status" value="1"/>
</dbReference>
<evidence type="ECO:0000256" key="1">
    <source>
        <dbReference type="ARBA" id="ARBA00022450"/>
    </source>
</evidence>
<evidence type="ECO:0000313" key="4">
    <source>
        <dbReference type="EMBL" id="SDJ28032.1"/>
    </source>
</evidence>
<dbReference type="GO" id="GO:0005737">
    <property type="term" value="C:cytoplasm"/>
    <property type="evidence" value="ECO:0007669"/>
    <property type="project" value="TreeGrafter"/>
</dbReference>
<evidence type="ECO:0000313" key="5">
    <source>
        <dbReference type="Proteomes" id="UP000199682"/>
    </source>
</evidence>
<dbReference type="GO" id="GO:0044550">
    <property type="term" value="P:secondary metabolite biosynthetic process"/>
    <property type="evidence" value="ECO:0007669"/>
    <property type="project" value="TreeGrafter"/>
</dbReference>
<sequence>MTATTDIEGVVAAVWADVLGVERVAPTDGFFALGGYSQQAVRTVHLLRDRLGVAVTLRDLMSAGTLADFTAAVRARAEAGAPARPVVRLTGRRGTR</sequence>
<dbReference type="GO" id="GO:0043041">
    <property type="term" value="P:amino acid activation for nonribosomal peptide biosynthetic process"/>
    <property type="evidence" value="ECO:0007669"/>
    <property type="project" value="TreeGrafter"/>
</dbReference>
<protein>
    <submittedName>
        <fullName evidence="4">Phosphopantetheine attachment site</fullName>
    </submittedName>
</protein>